<gene>
    <name evidence="3" type="ORF">IAQ69_04340</name>
</gene>
<evidence type="ECO:0000256" key="1">
    <source>
        <dbReference type="ARBA" id="ARBA00023125"/>
    </source>
</evidence>
<evidence type="ECO:0000259" key="2">
    <source>
        <dbReference type="PROSITE" id="PS50943"/>
    </source>
</evidence>
<proteinExistence type="predicted"/>
<name>A0A7T7WKH1_9GAMM</name>
<dbReference type="PANTHER" id="PTHR46558">
    <property type="entry name" value="TRACRIPTIONAL REGULATORY PROTEIN-RELATED-RELATED"/>
    <property type="match status" value="1"/>
</dbReference>
<dbReference type="GO" id="GO:0003677">
    <property type="term" value="F:DNA binding"/>
    <property type="evidence" value="ECO:0007669"/>
    <property type="project" value="UniProtKB-KW"/>
</dbReference>
<dbReference type="SUPFAM" id="SSF47413">
    <property type="entry name" value="lambda repressor-like DNA-binding domains"/>
    <property type="match status" value="1"/>
</dbReference>
<evidence type="ECO:0000313" key="3">
    <source>
        <dbReference type="EMBL" id="QQN88913.1"/>
    </source>
</evidence>
<dbReference type="AlphaFoldDB" id="A0A7T7WKH1"/>
<evidence type="ECO:0000313" key="4">
    <source>
        <dbReference type="Proteomes" id="UP000596079"/>
    </source>
</evidence>
<dbReference type="CDD" id="cd00093">
    <property type="entry name" value="HTH_XRE"/>
    <property type="match status" value="1"/>
</dbReference>
<keyword evidence="1" id="KW-0238">DNA-binding</keyword>
<protein>
    <submittedName>
        <fullName evidence="3">Helix-turn-helix transcriptional regulator</fullName>
    </submittedName>
</protein>
<dbReference type="EMBL" id="CP060811">
    <property type="protein sequence ID" value="QQN88913.1"/>
    <property type="molecule type" value="Genomic_DNA"/>
</dbReference>
<accession>A0A7T7WKH1</accession>
<feature type="domain" description="HTH cro/C1-type" evidence="2">
    <location>
        <begin position="6"/>
        <end position="60"/>
    </location>
</feature>
<dbReference type="PROSITE" id="PS50943">
    <property type="entry name" value="HTH_CROC1"/>
    <property type="match status" value="1"/>
</dbReference>
<organism evidence="3 4">
    <name type="scientific">Acinetobacter variabilis</name>
    <dbReference type="NCBI Taxonomy" id="70346"/>
    <lineage>
        <taxon>Bacteria</taxon>
        <taxon>Pseudomonadati</taxon>
        <taxon>Pseudomonadota</taxon>
        <taxon>Gammaproteobacteria</taxon>
        <taxon>Moraxellales</taxon>
        <taxon>Moraxellaceae</taxon>
        <taxon>Acinetobacter</taxon>
    </lineage>
</organism>
<sequence length="109" mass="12591">MINRALKAIRMYHGITQTQLASDLNISKSYLSEIESGKKTVSYNFLEDFASYFDMPTSTLVYLSENIENPEENSKKFKKFATNKLISILEWVGDKRMKKVKENELTIKG</sequence>
<dbReference type="InterPro" id="IPR001387">
    <property type="entry name" value="Cro/C1-type_HTH"/>
</dbReference>
<dbReference type="Proteomes" id="UP000596079">
    <property type="component" value="Chromosome"/>
</dbReference>
<dbReference type="Pfam" id="PF01381">
    <property type="entry name" value="HTH_3"/>
    <property type="match status" value="1"/>
</dbReference>
<dbReference type="PANTHER" id="PTHR46558:SF4">
    <property type="entry name" value="DNA-BIDING PHAGE PROTEIN"/>
    <property type="match status" value="1"/>
</dbReference>
<dbReference type="RefSeq" id="WP_200230084.1">
    <property type="nucleotide sequence ID" value="NZ_CP060811.1"/>
</dbReference>
<dbReference type="InterPro" id="IPR010982">
    <property type="entry name" value="Lambda_DNA-bd_dom_sf"/>
</dbReference>
<reference evidence="3 4" key="1">
    <citation type="submission" date="2020-08" db="EMBL/GenBank/DDBJ databases">
        <title>Emergence of ISAba1-mediated novel tet(X) in Acinetobacter variabilis from a chicken farm.</title>
        <authorList>
            <person name="Peng K."/>
            <person name="Li R."/>
        </authorList>
    </citation>
    <scope>NUCLEOTIDE SEQUENCE [LARGE SCALE GENOMIC DNA]</scope>
    <source>
        <strain evidence="3 4">XM9F202-2</strain>
    </source>
</reference>
<dbReference type="GeneID" id="89666641"/>
<dbReference type="Gene3D" id="1.10.260.40">
    <property type="entry name" value="lambda repressor-like DNA-binding domains"/>
    <property type="match status" value="1"/>
</dbReference>
<dbReference type="SMART" id="SM00530">
    <property type="entry name" value="HTH_XRE"/>
    <property type="match status" value="1"/>
</dbReference>